<gene>
    <name evidence="2" type="ORF">FHU35_11274</name>
</gene>
<dbReference type="Gene3D" id="3.30.450.180">
    <property type="match status" value="1"/>
</dbReference>
<dbReference type="InterPro" id="IPR041413">
    <property type="entry name" value="MLTR_LBD"/>
</dbReference>
<reference evidence="2 3" key="1">
    <citation type="submission" date="2019-06" db="EMBL/GenBank/DDBJ databases">
        <title>Sequencing the genomes of 1000 actinobacteria strains.</title>
        <authorList>
            <person name="Klenk H.-P."/>
        </authorList>
    </citation>
    <scope>NUCLEOTIDE SEQUENCE [LARGE SCALE GENOMIC DNA]</scope>
    <source>
        <strain evidence="2 3">DSM 46699</strain>
    </source>
</reference>
<protein>
    <submittedName>
        <fullName evidence="2">Transcriptional regulator with XRE-family HTH domain</fullName>
    </submittedName>
</protein>
<proteinExistence type="predicted"/>
<dbReference type="CDD" id="cd00093">
    <property type="entry name" value="HTH_XRE"/>
    <property type="match status" value="1"/>
</dbReference>
<dbReference type="SUPFAM" id="SSF47413">
    <property type="entry name" value="lambda repressor-like DNA-binding domains"/>
    <property type="match status" value="1"/>
</dbReference>
<evidence type="ECO:0000259" key="1">
    <source>
        <dbReference type="PROSITE" id="PS50943"/>
    </source>
</evidence>
<keyword evidence="3" id="KW-1185">Reference proteome</keyword>
<feature type="domain" description="HTH cro/C1-type" evidence="1">
    <location>
        <begin position="50"/>
        <end position="97"/>
    </location>
</feature>
<dbReference type="InterPro" id="IPR001387">
    <property type="entry name" value="Cro/C1-type_HTH"/>
</dbReference>
<comment type="caution">
    <text evidence="2">The sequence shown here is derived from an EMBL/GenBank/DDBJ whole genome shotgun (WGS) entry which is preliminary data.</text>
</comment>
<dbReference type="PANTHER" id="PTHR35010:SF2">
    <property type="entry name" value="BLL4672 PROTEIN"/>
    <property type="match status" value="1"/>
</dbReference>
<organism evidence="2 3">
    <name type="scientific">Saccharopolyspora dendranthemae</name>
    <dbReference type="NCBI Taxonomy" id="1181886"/>
    <lineage>
        <taxon>Bacteria</taxon>
        <taxon>Bacillati</taxon>
        <taxon>Actinomycetota</taxon>
        <taxon>Actinomycetes</taxon>
        <taxon>Pseudonocardiales</taxon>
        <taxon>Pseudonocardiaceae</taxon>
        <taxon>Saccharopolyspora</taxon>
    </lineage>
</organism>
<accession>A0A561V7R6</accession>
<evidence type="ECO:0000313" key="3">
    <source>
        <dbReference type="Proteomes" id="UP000316184"/>
    </source>
</evidence>
<evidence type="ECO:0000313" key="2">
    <source>
        <dbReference type="EMBL" id="TWG07657.1"/>
    </source>
</evidence>
<sequence length="298" mass="33104">MWIVLVGPPSGCDTAAMTEGELGAFLRSRRESVSPERVGLPSGSRRRTPGLRRAELATLAGISVEYLTRLEQGRDKRPSGKVLTALAEALRLSDEEIGFLNQLAVAGSGTELSPRRHQGSRVVTRSMQAILRQLEPAPCFVVNHMADLLAWTDGYDRLVRPLGVFEADEPNLIWFTLTDSRARTAYPDWERVADEHVADLHELRRGDPEVDAFVERLSHTAGEEFTRRWGRRPVGARRTGNRTLEHPEVGTLTLSFETMRLADDLQRLIVLLPGDMATETKLNRLSGYEAGLRVVSAG</sequence>
<dbReference type="Pfam" id="PF13560">
    <property type="entry name" value="HTH_31"/>
    <property type="match status" value="1"/>
</dbReference>
<dbReference type="SMART" id="SM00530">
    <property type="entry name" value="HTH_XRE"/>
    <property type="match status" value="1"/>
</dbReference>
<dbReference type="Proteomes" id="UP000316184">
    <property type="component" value="Unassembled WGS sequence"/>
</dbReference>
<dbReference type="PROSITE" id="PS50943">
    <property type="entry name" value="HTH_CROC1"/>
    <property type="match status" value="1"/>
</dbReference>
<name>A0A561V7R6_9PSEU</name>
<dbReference type="GO" id="GO:0003677">
    <property type="term" value="F:DNA binding"/>
    <property type="evidence" value="ECO:0007669"/>
    <property type="project" value="InterPro"/>
</dbReference>
<dbReference type="Pfam" id="PF17765">
    <property type="entry name" value="MLTR_LBD"/>
    <property type="match status" value="1"/>
</dbReference>
<dbReference type="EMBL" id="VIWX01000001">
    <property type="protein sequence ID" value="TWG07657.1"/>
    <property type="molecule type" value="Genomic_DNA"/>
</dbReference>
<dbReference type="Gene3D" id="1.10.260.40">
    <property type="entry name" value="lambda repressor-like DNA-binding domains"/>
    <property type="match status" value="1"/>
</dbReference>
<dbReference type="AlphaFoldDB" id="A0A561V7R6"/>
<dbReference type="PANTHER" id="PTHR35010">
    <property type="entry name" value="BLL4672 PROTEIN-RELATED"/>
    <property type="match status" value="1"/>
</dbReference>
<dbReference type="InterPro" id="IPR010982">
    <property type="entry name" value="Lambda_DNA-bd_dom_sf"/>
</dbReference>